<dbReference type="RefSeq" id="WP_044397876.1">
    <property type="nucleotide sequence ID" value="NZ_JXYQ01000030.1"/>
</dbReference>
<proteinExistence type="inferred from homology"/>
<keyword evidence="3" id="KW-0378">Hydrolase</keyword>
<feature type="compositionally biased region" description="Low complexity" evidence="5">
    <location>
        <begin position="26"/>
        <end position="44"/>
    </location>
</feature>
<comment type="caution">
    <text evidence="8">The sequence shown here is derived from an EMBL/GenBank/DDBJ whole genome shotgun (WGS) entry which is preliminary data.</text>
</comment>
<dbReference type="AlphaFoldDB" id="A0A0D7K9D2"/>
<dbReference type="CDD" id="cd07023">
    <property type="entry name" value="S49_Sppa_N_C"/>
    <property type="match status" value="1"/>
</dbReference>
<evidence type="ECO:0000256" key="5">
    <source>
        <dbReference type="SAM" id="MobiDB-lite"/>
    </source>
</evidence>
<dbReference type="PATRIC" id="fig|80878.5.peg.1607"/>
<evidence type="ECO:0000256" key="2">
    <source>
        <dbReference type="ARBA" id="ARBA00022670"/>
    </source>
</evidence>
<organism evidence="8 9">
    <name type="scientific">Acidovorax temperans</name>
    <dbReference type="NCBI Taxonomy" id="80878"/>
    <lineage>
        <taxon>Bacteria</taxon>
        <taxon>Pseudomonadati</taxon>
        <taxon>Pseudomonadota</taxon>
        <taxon>Betaproteobacteria</taxon>
        <taxon>Burkholderiales</taxon>
        <taxon>Comamonadaceae</taxon>
        <taxon>Acidovorax</taxon>
    </lineage>
</organism>
<feature type="domain" description="Peptidase S49" evidence="7">
    <location>
        <begin position="168"/>
        <end position="314"/>
    </location>
</feature>
<dbReference type="InterPro" id="IPR002142">
    <property type="entry name" value="Peptidase_S49"/>
</dbReference>
<evidence type="ECO:0000259" key="7">
    <source>
        <dbReference type="Pfam" id="PF01343"/>
    </source>
</evidence>
<keyword evidence="9" id="KW-1185">Reference proteome</keyword>
<evidence type="ECO:0000256" key="3">
    <source>
        <dbReference type="ARBA" id="ARBA00022801"/>
    </source>
</evidence>
<dbReference type="SUPFAM" id="SSF52096">
    <property type="entry name" value="ClpP/crotonase"/>
    <property type="match status" value="1"/>
</dbReference>
<dbReference type="GO" id="GO:0008236">
    <property type="term" value="F:serine-type peptidase activity"/>
    <property type="evidence" value="ECO:0007669"/>
    <property type="project" value="UniProtKB-KW"/>
</dbReference>
<dbReference type="GO" id="GO:0006508">
    <property type="term" value="P:proteolysis"/>
    <property type="evidence" value="ECO:0007669"/>
    <property type="project" value="UniProtKB-KW"/>
</dbReference>
<feature type="region of interest" description="Disordered" evidence="5">
    <location>
        <begin position="1"/>
        <end position="46"/>
    </location>
</feature>
<sequence>MTEPNTPPSPTPGGAPDSLPASDLWAAQATAPAPAAAGPKNAPASEPGWERAVLEKLAMASLAEQRAARRWKIFFRFTWLLLVGAIFWGAMLQGSPSANKSAPHTAVVDIKGEIASGAEASAEFVVAAMRSAFEDEGSKAVVLLINSPGGSPVQAGIINDEITRLKAKHNKPVYAVVEETCASAAYYIAAAADEIFVDKASIVGSIGVLMDGFGFTGTMEKLGVERRLLTAGENKGFLDPFSPQTEQQRTYAQAMLNQIHQQFIAVVKAGRGDRLKTTPETFSGLFWTGQQAVEMGLADKLGNLDYVAREVVKAEDIIDYTRRDNVAERLVKRFGAAMGAGAAKAATSIAAPQLR</sequence>
<protein>
    <submittedName>
        <fullName evidence="8">Peptidase S49</fullName>
    </submittedName>
</protein>
<dbReference type="Proteomes" id="UP000032566">
    <property type="component" value="Unassembled WGS sequence"/>
</dbReference>
<evidence type="ECO:0000256" key="4">
    <source>
        <dbReference type="ARBA" id="ARBA00022825"/>
    </source>
</evidence>
<comment type="similarity">
    <text evidence="1">Belongs to the peptidase S49 family.</text>
</comment>
<reference evidence="8 9" key="1">
    <citation type="submission" date="2014-12" db="EMBL/GenBank/DDBJ databases">
        <title>Isolation of bacteria from lake water.</title>
        <authorList>
            <person name="Sheng K.-Y."/>
            <person name="Chin P.-S."/>
            <person name="Chan K.-G."/>
            <person name="Tan G.S."/>
        </authorList>
    </citation>
    <scope>NUCLEOTIDE SEQUENCE [LARGE SCALE GENOMIC DNA]</scope>
    <source>
        <strain evidence="8 9">KY4</strain>
    </source>
</reference>
<evidence type="ECO:0000313" key="8">
    <source>
        <dbReference type="EMBL" id="KJA10577.1"/>
    </source>
</evidence>
<keyword evidence="2" id="KW-0645">Protease</keyword>
<dbReference type="InterPro" id="IPR029045">
    <property type="entry name" value="ClpP/crotonase-like_dom_sf"/>
</dbReference>
<feature type="compositionally biased region" description="Pro residues" evidence="5">
    <location>
        <begin position="1"/>
        <end position="13"/>
    </location>
</feature>
<gene>
    <name evidence="8" type="ORF">RP29_09790</name>
</gene>
<dbReference type="OrthoDB" id="9764363at2"/>
<keyword evidence="6" id="KW-1133">Transmembrane helix</keyword>
<keyword evidence="6" id="KW-0812">Transmembrane</keyword>
<dbReference type="PANTHER" id="PTHR42987:SF8">
    <property type="entry name" value="PROTEINASE"/>
    <property type="match status" value="1"/>
</dbReference>
<dbReference type="PANTHER" id="PTHR42987">
    <property type="entry name" value="PEPTIDASE S49"/>
    <property type="match status" value="1"/>
</dbReference>
<dbReference type="Gene3D" id="3.90.226.10">
    <property type="entry name" value="2-enoyl-CoA Hydratase, Chain A, domain 1"/>
    <property type="match status" value="1"/>
</dbReference>
<keyword evidence="4" id="KW-0720">Serine protease</keyword>
<evidence type="ECO:0000256" key="6">
    <source>
        <dbReference type="SAM" id="Phobius"/>
    </source>
</evidence>
<dbReference type="STRING" id="80878.RP29_09790"/>
<evidence type="ECO:0000313" key="9">
    <source>
        <dbReference type="Proteomes" id="UP000032566"/>
    </source>
</evidence>
<name>A0A0D7K9D2_9BURK</name>
<evidence type="ECO:0000256" key="1">
    <source>
        <dbReference type="ARBA" id="ARBA00008683"/>
    </source>
</evidence>
<keyword evidence="6" id="KW-0472">Membrane</keyword>
<accession>A0A0D7K9D2</accession>
<feature type="transmembrane region" description="Helical" evidence="6">
    <location>
        <begin position="73"/>
        <end position="91"/>
    </location>
</feature>
<dbReference type="EMBL" id="JXYQ01000030">
    <property type="protein sequence ID" value="KJA10577.1"/>
    <property type="molecule type" value="Genomic_DNA"/>
</dbReference>
<dbReference type="Pfam" id="PF01343">
    <property type="entry name" value="Peptidase_S49"/>
    <property type="match status" value="1"/>
</dbReference>
<dbReference type="InterPro" id="IPR047272">
    <property type="entry name" value="S49_SppA_C"/>
</dbReference>